<protein>
    <submittedName>
        <fullName evidence="1">Uncharacterized protein</fullName>
    </submittedName>
</protein>
<reference evidence="1 2" key="1">
    <citation type="submission" date="2019-03" db="EMBL/GenBank/DDBJ databases">
        <title>An improved genome assembly of the fluke Schistosoma japonicum.</title>
        <authorList>
            <person name="Hu W."/>
            <person name="Luo F."/>
            <person name="Yin M."/>
            <person name="Mo X."/>
            <person name="Sun C."/>
            <person name="Wu Q."/>
            <person name="Zhu B."/>
            <person name="Xiang M."/>
            <person name="Wang J."/>
            <person name="Wang Y."/>
            <person name="Zhang T."/>
            <person name="Xu B."/>
            <person name="Zheng H."/>
            <person name="Feng Z."/>
        </authorList>
    </citation>
    <scope>NUCLEOTIDE SEQUENCE [LARGE SCALE GENOMIC DNA]</scope>
    <source>
        <strain evidence="1">HuSjv2</strain>
        <tissue evidence="1">Worms</tissue>
    </source>
</reference>
<feature type="non-terminal residue" evidence="1">
    <location>
        <position position="1"/>
    </location>
</feature>
<feature type="non-terminal residue" evidence="1">
    <location>
        <position position="52"/>
    </location>
</feature>
<evidence type="ECO:0000313" key="1">
    <source>
        <dbReference type="EMBL" id="TNN14061.1"/>
    </source>
</evidence>
<accession>A0A4Z2DC39</accession>
<dbReference type="EMBL" id="SKCS01000180">
    <property type="protein sequence ID" value="TNN14061.1"/>
    <property type="molecule type" value="Genomic_DNA"/>
</dbReference>
<evidence type="ECO:0000313" key="2">
    <source>
        <dbReference type="Proteomes" id="UP000311919"/>
    </source>
</evidence>
<sequence>YFVIVRVNYTRISCVSEYNFGMSRGTLHVRLKYFTLDTTTKTANTGSSHHSV</sequence>
<keyword evidence="2" id="KW-1185">Reference proteome</keyword>
<gene>
    <name evidence="1" type="ORF">EWB00_002321</name>
</gene>
<organism evidence="1 2">
    <name type="scientific">Schistosoma japonicum</name>
    <name type="common">Blood fluke</name>
    <dbReference type="NCBI Taxonomy" id="6182"/>
    <lineage>
        <taxon>Eukaryota</taxon>
        <taxon>Metazoa</taxon>
        <taxon>Spiralia</taxon>
        <taxon>Lophotrochozoa</taxon>
        <taxon>Platyhelminthes</taxon>
        <taxon>Trematoda</taxon>
        <taxon>Digenea</taxon>
        <taxon>Strigeidida</taxon>
        <taxon>Schistosomatoidea</taxon>
        <taxon>Schistosomatidae</taxon>
        <taxon>Schistosoma</taxon>
    </lineage>
</organism>
<comment type="caution">
    <text evidence="1">The sequence shown here is derived from an EMBL/GenBank/DDBJ whole genome shotgun (WGS) entry which is preliminary data.</text>
</comment>
<dbReference type="AlphaFoldDB" id="A0A4Z2DC39"/>
<proteinExistence type="predicted"/>
<dbReference type="Proteomes" id="UP000311919">
    <property type="component" value="Unassembled WGS sequence"/>
</dbReference>
<name>A0A4Z2DC39_SCHJA</name>